<name>A0A9P9IVH2_9PLEO</name>
<organism evidence="1 2">
    <name type="scientific">Dendryphion nanum</name>
    <dbReference type="NCBI Taxonomy" id="256645"/>
    <lineage>
        <taxon>Eukaryota</taxon>
        <taxon>Fungi</taxon>
        <taxon>Dikarya</taxon>
        <taxon>Ascomycota</taxon>
        <taxon>Pezizomycotina</taxon>
        <taxon>Dothideomycetes</taxon>
        <taxon>Pleosporomycetidae</taxon>
        <taxon>Pleosporales</taxon>
        <taxon>Torulaceae</taxon>
        <taxon>Dendryphion</taxon>
    </lineage>
</organism>
<gene>
    <name evidence="1" type="ORF">B0J11DRAFT_230641</name>
</gene>
<dbReference type="Gene3D" id="3.40.50.720">
    <property type="entry name" value="NAD(P)-binding Rossmann-like Domain"/>
    <property type="match status" value="1"/>
</dbReference>
<dbReference type="EMBL" id="JAGMWT010000003">
    <property type="protein sequence ID" value="KAH7132560.1"/>
    <property type="molecule type" value="Genomic_DNA"/>
</dbReference>
<dbReference type="InterPro" id="IPR036291">
    <property type="entry name" value="NAD(P)-bd_dom_sf"/>
</dbReference>
<dbReference type="PANTHER" id="PTHR40129:SF2">
    <property type="entry name" value="KETOPANTOATE REDUCTASE N-TERMINAL DOMAIN-CONTAINING PROTEIN"/>
    <property type="match status" value="1"/>
</dbReference>
<evidence type="ECO:0000313" key="2">
    <source>
        <dbReference type="Proteomes" id="UP000700596"/>
    </source>
</evidence>
<protein>
    <submittedName>
        <fullName evidence="1">Uncharacterized protein</fullName>
    </submittedName>
</protein>
<comment type="caution">
    <text evidence="1">The sequence shown here is derived from an EMBL/GenBank/DDBJ whole genome shotgun (WGS) entry which is preliminary data.</text>
</comment>
<dbReference type="PANTHER" id="PTHR40129">
    <property type="entry name" value="KETOPANTOATE REDUCTASE N-TERMINAL DOMAIN-CONTAINING PROTEIN"/>
    <property type="match status" value="1"/>
</dbReference>
<dbReference type="AlphaFoldDB" id="A0A9P9IVH2"/>
<reference evidence="1" key="1">
    <citation type="journal article" date="2021" name="Nat. Commun.">
        <title>Genetic determinants of endophytism in the Arabidopsis root mycobiome.</title>
        <authorList>
            <person name="Mesny F."/>
            <person name="Miyauchi S."/>
            <person name="Thiergart T."/>
            <person name="Pickel B."/>
            <person name="Atanasova L."/>
            <person name="Karlsson M."/>
            <person name="Huettel B."/>
            <person name="Barry K.W."/>
            <person name="Haridas S."/>
            <person name="Chen C."/>
            <person name="Bauer D."/>
            <person name="Andreopoulos W."/>
            <person name="Pangilinan J."/>
            <person name="LaButti K."/>
            <person name="Riley R."/>
            <person name="Lipzen A."/>
            <person name="Clum A."/>
            <person name="Drula E."/>
            <person name="Henrissat B."/>
            <person name="Kohler A."/>
            <person name="Grigoriev I.V."/>
            <person name="Martin F.M."/>
            <person name="Hacquard S."/>
        </authorList>
    </citation>
    <scope>NUCLEOTIDE SEQUENCE</scope>
    <source>
        <strain evidence="1">MPI-CAGE-CH-0243</strain>
    </source>
</reference>
<keyword evidence="2" id="KW-1185">Reference proteome</keyword>
<dbReference type="OrthoDB" id="674948at2759"/>
<dbReference type="Proteomes" id="UP000700596">
    <property type="component" value="Unassembled WGS sequence"/>
</dbReference>
<sequence>MLRHRPESVDLLILGAGWTSTFLIPALDHAQITHTETTTSGRDSTIPFKFDPESSDVEPYQHLPSATTVLVSFPLTGTGQSKNIVSLYRSAHGDENHWIQLGSTGIFNQLENGWSTENSPYDNKNARAIAEDELLSIGGSVLNLCGLWGGVRKPETWIDRIVKSKEDVKNRNSVHFIHGEDVARAIIGVHRRFNEGKRWLVTDLRVYDWWDLILSFSALVEGNVDGEERDSLEVREKKITLGKWVVELMKEEDVRALPRGMDSLSRKLDSTTFWEWIGVWPAHRRLA</sequence>
<proteinExistence type="predicted"/>
<dbReference type="SUPFAM" id="SSF51735">
    <property type="entry name" value="NAD(P)-binding Rossmann-fold domains"/>
    <property type="match status" value="1"/>
</dbReference>
<evidence type="ECO:0000313" key="1">
    <source>
        <dbReference type="EMBL" id="KAH7132560.1"/>
    </source>
</evidence>
<accession>A0A9P9IVH2</accession>